<dbReference type="Pfam" id="PF00672">
    <property type="entry name" value="HAMP"/>
    <property type="match status" value="1"/>
</dbReference>
<dbReference type="Gene3D" id="3.30.70.270">
    <property type="match status" value="1"/>
</dbReference>
<organism evidence="4">
    <name type="scientific">Rhodanobacter sp. FW102-FHT14D07</name>
    <dbReference type="NCBI Taxonomy" id="3351462"/>
    <lineage>
        <taxon>Bacteria</taxon>
        <taxon>Pseudomonadati</taxon>
        <taxon>Pseudomonadota</taxon>
        <taxon>Gammaproteobacteria</taxon>
        <taxon>Lysobacterales</taxon>
        <taxon>Rhodanobacteraceae</taxon>
        <taxon>Rhodanobacter</taxon>
    </lineage>
</organism>
<dbReference type="AlphaFoldDB" id="A0AB74UUS8"/>
<dbReference type="SUPFAM" id="SSF55073">
    <property type="entry name" value="Nucleotide cyclase"/>
    <property type="match status" value="1"/>
</dbReference>
<evidence type="ECO:0000259" key="1">
    <source>
        <dbReference type="PROSITE" id="PS50883"/>
    </source>
</evidence>
<dbReference type="InterPro" id="IPR000160">
    <property type="entry name" value="GGDEF_dom"/>
</dbReference>
<dbReference type="Pfam" id="PF00990">
    <property type="entry name" value="GGDEF"/>
    <property type="match status" value="1"/>
</dbReference>
<accession>A0AB74UUS8</accession>
<reference evidence="4" key="1">
    <citation type="submission" date="2024-10" db="EMBL/GenBank/DDBJ databases">
        <authorList>
            <person name="Lesea H.P."/>
            <person name="Kuehl J.V."/>
            <person name="Chandonia J.-M."/>
        </authorList>
    </citation>
    <scope>NUCLEOTIDE SEQUENCE</scope>
    <source>
        <strain evidence="4">FW102-FHT14D07</strain>
    </source>
</reference>
<sequence length="901" mass="99390">MRIYLPGKVSRRLTLQFLLAALIPMSGMAWYVYHEVSALLLDSAYQQLRADSKSFGMSLIELLNARASDLRKLPAEHIGDASAAAKLGFSATSLQPSRDLTAPQQARLARGKSILRLAAGHPVQLLVPSASRSQVLVGEIATAPLWRNDSAPERYCILDADYVAMFCTPGLAPLDRHMLESALGNGTGGTVPWHASGEDLLVGLWRLKFLPALDSPGFVVMQATSRADALRRLEDFRHLFPIIVLLALAVAAALAMRQIRHQMKPLDQLTGLTRRLAAGDLTARLRLAGNDEFAELGRTFNDMAMNLESRFHMLALLSDLDRAIISASRMEHVASEVLGHIRKAIPSDGAGLLVRDGEAGYYLLTHDPAHAGVCLRTATVRFGLDALSHAQPACILSPAHLPEEFLRRLGSALPAHLLAFPVRHDDHLHQVLLLAYLGLPEQIDTAVRGGRALADRIGIALSSLAQEERLHHQAHYDALTDLPNRVLLRERCEQAIERAQREQTAAALILIDLDNFKQVNDTLGHASGDQLLLQCATSLQQQLHPDDVLARLGGDEFVVLVQDLVRGEEHATLDRRLRDLRAALAEPITVSEHQINTPASMGIALYPANASQFDELLQMADAAMYKSKRGQPGGFQFYSSEFTRTSKIHFDLTQELRKAVERSELVLHYQPKIDARTRRIVGAEALVRWLSPTRGLVLPATFVHLLDEMGLGAWLGEWVLDRACAQMRQWQDDNLAAIPVSINMSPVQFERTSVVERVQAALGRYRLDVDRLEIEILEATAVNDSHKVRESLVALRAAGIGVALDDFGTGYSSLVYLTRIPANVLKLDQAFIRGLSGDPRQQEIVRHIIALAKTLAYSVVAEGVEEETQLALLVAMGCDYIQGYLIGRPLPPDEFAERWLR</sequence>
<dbReference type="InterPro" id="IPR052155">
    <property type="entry name" value="Biofilm_reg_signaling"/>
</dbReference>
<dbReference type="InterPro" id="IPR043128">
    <property type="entry name" value="Rev_trsase/Diguanyl_cyclase"/>
</dbReference>
<dbReference type="Gene3D" id="3.20.20.450">
    <property type="entry name" value="EAL domain"/>
    <property type="match status" value="1"/>
</dbReference>
<dbReference type="PROSITE" id="PS50887">
    <property type="entry name" value="GGDEF"/>
    <property type="match status" value="1"/>
</dbReference>
<dbReference type="RefSeq" id="WP_395120404.1">
    <property type="nucleotide sequence ID" value="NZ_CP170721.1"/>
</dbReference>
<dbReference type="PANTHER" id="PTHR44757">
    <property type="entry name" value="DIGUANYLATE CYCLASE DGCP"/>
    <property type="match status" value="1"/>
</dbReference>
<protein>
    <submittedName>
        <fullName evidence="4">Bifunctional diguanylate cyclase/phosphodiesterase</fullName>
    </submittedName>
</protein>
<dbReference type="CDD" id="cd01948">
    <property type="entry name" value="EAL"/>
    <property type="match status" value="1"/>
</dbReference>
<dbReference type="SMART" id="SM00052">
    <property type="entry name" value="EAL"/>
    <property type="match status" value="1"/>
</dbReference>
<dbReference type="Gene3D" id="6.10.340.10">
    <property type="match status" value="1"/>
</dbReference>
<dbReference type="PROSITE" id="PS50883">
    <property type="entry name" value="EAL"/>
    <property type="match status" value="1"/>
</dbReference>
<dbReference type="CDD" id="cd06225">
    <property type="entry name" value="HAMP"/>
    <property type="match status" value="1"/>
</dbReference>
<feature type="domain" description="GGDEF" evidence="3">
    <location>
        <begin position="504"/>
        <end position="642"/>
    </location>
</feature>
<dbReference type="SMART" id="SM00304">
    <property type="entry name" value="HAMP"/>
    <property type="match status" value="1"/>
</dbReference>
<dbReference type="GO" id="GO:0007165">
    <property type="term" value="P:signal transduction"/>
    <property type="evidence" value="ECO:0007669"/>
    <property type="project" value="InterPro"/>
</dbReference>
<dbReference type="PROSITE" id="PS50885">
    <property type="entry name" value="HAMP"/>
    <property type="match status" value="1"/>
</dbReference>
<evidence type="ECO:0000259" key="3">
    <source>
        <dbReference type="PROSITE" id="PS50887"/>
    </source>
</evidence>
<dbReference type="GO" id="GO:0016020">
    <property type="term" value="C:membrane"/>
    <property type="evidence" value="ECO:0007669"/>
    <property type="project" value="InterPro"/>
</dbReference>
<dbReference type="SUPFAM" id="SSF141868">
    <property type="entry name" value="EAL domain-like"/>
    <property type="match status" value="1"/>
</dbReference>
<feature type="domain" description="EAL" evidence="1">
    <location>
        <begin position="649"/>
        <end position="901"/>
    </location>
</feature>
<dbReference type="InterPro" id="IPR003660">
    <property type="entry name" value="HAMP_dom"/>
</dbReference>
<feature type="domain" description="HAMP" evidence="2">
    <location>
        <begin position="260"/>
        <end position="312"/>
    </location>
</feature>
<dbReference type="InterPro" id="IPR001633">
    <property type="entry name" value="EAL_dom"/>
</dbReference>
<proteinExistence type="predicted"/>
<gene>
    <name evidence="4" type="ORF">ACFYG5_17950</name>
</gene>
<dbReference type="NCBIfam" id="TIGR00254">
    <property type="entry name" value="GGDEF"/>
    <property type="match status" value="1"/>
</dbReference>
<dbReference type="CDD" id="cd01949">
    <property type="entry name" value="GGDEF"/>
    <property type="match status" value="1"/>
</dbReference>
<dbReference type="SMART" id="SM00267">
    <property type="entry name" value="GGDEF"/>
    <property type="match status" value="1"/>
</dbReference>
<dbReference type="EMBL" id="CP170721">
    <property type="protein sequence ID" value="XIA18413.1"/>
    <property type="molecule type" value="Genomic_DNA"/>
</dbReference>
<dbReference type="PANTHER" id="PTHR44757:SF2">
    <property type="entry name" value="BIOFILM ARCHITECTURE MAINTENANCE PROTEIN MBAA"/>
    <property type="match status" value="1"/>
</dbReference>
<evidence type="ECO:0000313" key="4">
    <source>
        <dbReference type="EMBL" id="XIA18413.1"/>
    </source>
</evidence>
<dbReference type="Pfam" id="PF00563">
    <property type="entry name" value="EAL"/>
    <property type="match status" value="1"/>
</dbReference>
<dbReference type="SUPFAM" id="SSF158472">
    <property type="entry name" value="HAMP domain-like"/>
    <property type="match status" value="1"/>
</dbReference>
<dbReference type="InterPro" id="IPR035919">
    <property type="entry name" value="EAL_sf"/>
</dbReference>
<name>A0AB74UUS8_9GAMM</name>
<evidence type="ECO:0000259" key="2">
    <source>
        <dbReference type="PROSITE" id="PS50885"/>
    </source>
</evidence>
<dbReference type="InterPro" id="IPR029787">
    <property type="entry name" value="Nucleotide_cyclase"/>
</dbReference>